<dbReference type="PANTHER" id="PTHR47341:SF1">
    <property type="entry name" value="GATA-TYPE ZINC FINGER PROTEIN 1"/>
    <property type="match status" value="1"/>
</dbReference>
<gene>
    <name evidence="2" type="ORF">NYPRO_LOCUS7749</name>
</gene>
<comment type="caution">
    <text evidence="2">The sequence shown here is derived from an EMBL/GenBank/DDBJ whole genome shotgun (WGS) entry which is preliminary data.</text>
</comment>
<organism evidence="2 3">
    <name type="scientific">Nyctereutes procyonoides</name>
    <name type="common">Raccoon dog</name>
    <name type="synonym">Canis procyonoides</name>
    <dbReference type="NCBI Taxonomy" id="34880"/>
    <lineage>
        <taxon>Eukaryota</taxon>
        <taxon>Metazoa</taxon>
        <taxon>Chordata</taxon>
        <taxon>Craniata</taxon>
        <taxon>Vertebrata</taxon>
        <taxon>Euteleostomi</taxon>
        <taxon>Mammalia</taxon>
        <taxon>Eutheria</taxon>
        <taxon>Laurasiatheria</taxon>
        <taxon>Carnivora</taxon>
        <taxon>Caniformia</taxon>
        <taxon>Canidae</taxon>
        <taxon>Nyctereutes</taxon>
    </lineage>
</organism>
<feature type="region of interest" description="Disordered" evidence="1">
    <location>
        <begin position="97"/>
        <end position="121"/>
    </location>
</feature>
<dbReference type="Proteomes" id="UP000645828">
    <property type="component" value="Unassembled WGS sequence"/>
</dbReference>
<evidence type="ECO:0000313" key="2">
    <source>
        <dbReference type="EMBL" id="CAD7674954.1"/>
    </source>
</evidence>
<dbReference type="GO" id="GO:0006357">
    <property type="term" value="P:regulation of transcription by RNA polymerase II"/>
    <property type="evidence" value="ECO:0007669"/>
    <property type="project" value="TreeGrafter"/>
</dbReference>
<evidence type="ECO:0000256" key="1">
    <source>
        <dbReference type="SAM" id="MobiDB-lite"/>
    </source>
</evidence>
<dbReference type="GO" id="GO:0005634">
    <property type="term" value="C:nucleus"/>
    <property type="evidence" value="ECO:0007669"/>
    <property type="project" value="TreeGrafter"/>
</dbReference>
<dbReference type="GO" id="GO:0048599">
    <property type="term" value="P:oocyte development"/>
    <property type="evidence" value="ECO:0007669"/>
    <property type="project" value="TreeGrafter"/>
</dbReference>
<name>A0A811YD51_NYCPR</name>
<protein>
    <submittedName>
        <fullName evidence="2">(raccoon dog) hypothetical protein</fullName>
    </submittedName>
</protein>
<sequence length="213" mass="23157">MWPREPPSGRRQPRSGAWGRGAAAQAPRTLGCPRTNGRYFWPACQDLVNSLHFLQETAEGLVQSPDRDTHTLGPCSELKALETLGPLPLARNAKNMLTPISQPSSPAALSRRRPWKQSKPHWGAEKVDPLFEIIPSYSLACSSRAQAPSTGPAGGPEKYGTRCSSCWLVSRKSVQPKKLCGRCGVSLGPSQRTRSLVGIGVNPRRNLPQHCAC</sequence>
<reference evidence="2" key="1">
    <citation type="submission" date="2020-12" db="EMBL/GenBank/DDBJ databases">
        <authorList>
            <consortium name="Molecular Ecology Group"/>
        </authorList>
    </citation>
    <scope>NUCLEOTIDE SEQUENCE</scope>
    <source>
        <strain evidence="2">TBG_1078</strain>
    </source>
</reference>
<dbReference type="AlphaFoldDB" id="A0A811YD51"/>
<dbReference type="PANTHER" id="PTHR47341">
    <property type="entry name" value="GATA-TYPE ZINC FINGER PROTEIN 1"/>
    <property type="match status" value="1"/>
</dbReference>
<feature type="region of interest" description="Disordered" evidence="1">
    <location>
        <begin position="1"/>
        <end position="25"/>
    </location>
</feature>
<feature type="compositionally biased region" description="Polar residues" evidence="1">
    <location>
        <begin position="98"/>
        <end position="107"/>
    </location>
</feature>
<proteinExistence type="predicted"/>
<dbReference type="EMBL" id="CAJHUB010000673">
    <property type="protein sequence ID" value="CAD7674954.1"/>
    <property type="molecule type" value="Genomic_DNA"/>
</dbReference>
<keyword evidence="3" id="KW-1185">Reference proteome</keyword>
<accession>A0A811YD51</accession>
<dbReference type="InterPro" id="IPR053116">
    <property type="entry name" value="GATA-type_Znf_Regulator"/>
</dbReference>
<evidence type="ECO:0000313" key="3">
    <source>
        <dbReference type="Proteomes" id="UP000645828"/>
    </source>
</evidence>
<dbReference type="GO" id="GO:0007283">
    <property type="term" value="P:spermatogenesis"/>
    <property type="evidence" value="ECO:0007669"/>
    <property type="project" value="TreeGrafter"/>
</dbReference>
<feature type="compositionally biased region" description="Basic residues" evidence="1">
    <location>
        <begin position="110"/>
        <end position="119"/>
    </location>
</feature>